<evidence type="ECO:0000259" key="5">
    <source>
        <dbReference type="SMART" id="SM00226"/>
    </source>
</evidence>
<dbReference type="SMART" id="SM00226">
    <property type="entry name" value="LMWPc"/>
    <property type="match status" value="1"/>
</dbReference>
<comment type="similarity">
    <text evidence="1">Belongs to the low molecular weight phosphotyrosine protein phosphatase family.</text>
</comment>
<dbReference type="EMBL" id="CP045119">
    <property type="protein sequence ID" value="QIN84361.1"/>
    <property type="molecule type" value="Genomic_DNA"/>
</dbReference>
<feature type="active site" evidence="4">
    <location>
        <position position="20"/>
    </location>
</feature>
<evidence type="ECO:0000256" key="4">
    <source>
        <dbReference type="PIRSR" id="PIRSR617867-1"/>
    </source>
</evidence>
<dbReference type="Proteomes" id="UP000501452">
    <property type="component" value="Chromosome"/>
</dbReference>
<feature type="active site" description="Proton donor" evidence="4">
    <location>
        <position position="128"/>
    </location>
</feature>
<keyword evidence="2" id="KW-0378">Hydrolase</keyword>
<feature type="active site" description="Nucleophile" evidence="4">
    <location>
        <position position="14"/>
    </location>
</feature>
<dbReference type="PANTHER" id="PTHR11717:SF31">
    <property type="entry name" value="LOW MOLECULAR WEIGHT PROTEIN-TYROSINE-PHOSPHATASE ETP-RELATED"/>
    <property type="match status" value="1"/>
</dbReference>
<dbReference type="KEGG" id="rub:GBA63_18230"/>
<dbReference type="Gene3D" id="3.40.50.2300">
    <property type="match status" value="1"/>
</dbReference>
<sequence>MRSDDGNTRALFVCTANVCRSPMAEAIFNALAEERGVSWRAKSAGVAALVGEGISPRAGAALEEVGVFAEGHRARQVDARMLERADLVLAMTRTHADTLLRLSPQASTKVHTLMTFVGDFGEGTDIPDPYGQSMTAHRASVRQLLRYLEALVERVKVGNGM</sequence>
<dbReference type="CDD" id="cd16344">
    <property type="entry name" value="LMWPAP"/>
    <property type="match status" value="1"/>
</dbReference>
<dbReference type="PANTHER" id="PTHR11717">
    <property type="entry name" value="LOW MOLECULAR WEIGHT PROTEIN TYROSINE PHOSPHATASE"/>
    <property type="match status" value="1"/>
</dbReference>
<proteinExistence type="inferred from homology"/>
<organism evidence="6 7">
    <name type="scientific">Rubrobacter tropicus</name>
    <dbReference type="NCBI Taxonomy" id="2653851"/>
    <lineage>
        <taxon>Bacteria</taxon>
        <taxon>Bacillati</taxon>
        <taxon>Actinomycetota</taxon>
        <taxon>Rubrobacteria</taxon>
        <taxon>Rubrobacterales</taxon>
        <taxon>Rubrobacteraceae</taxon>
        <taxon>Rubrobacter</taxon>
    </lineage>
</organism>
<evidence type="ECO:0000313" key="7">
    <source>
        <dbReference type="Proteomes" id="UP000501452"/>
    </source>
</evidence>
<dbReference type="Pfam" id="PF01451">
    <property type="entry name" value="LMWPc"/>
    <property type="match status" value="1"/>
</dbReference>
<dbReference type="PRINTS" id="PR00719">
    <property type="entry name" value="LMWPTPASE"/>
</dbReference>
<keyword evidence="3" id="KW-0904">Protein phosphatase</keyword>
<evidence type="ECO:0000256" key="2">
    <source>
        <dbReference type="ARBA" id="ARBA00022801"/>
    </source>
</evidence>
<feature type="domain" description="Phosphotyrosine protein phosphatase I" evidence="5">
    <location>
        <begin position="8"/>
        <end position="154"/>
    </location>
</feature>
<dbReference type="InterPro" id="IPR050438">
    <property type="entry name" value="LMW_PTPase"/>
</dbReference>
<name>A0A6G8QD89_9ACTN</name>
<evidence type="ECO:0000256" key="1">
    <source>
        <dbReference type="ARBA" id="ARBA00011063"/>
    </source>
</evidence>
<accession>A0A6G8QD89</accession>
<evidence type="ECO:0000256" key="3">
    <source>
        <dbReference type="ARBA" id="ARBA00022912"/>
    </source>
</evidence>
<keyword evidence="7" id="KW-1185">Reference proteome</keyword>
<protein>
    <submittedName>
        <fullName evidence="6">Low molecular weight protein arginine phosphatase</fullName>
    </submittedName>
</protein>
<gene>
    <name evidence="6" type="ORF">GBA63_18230</name>
</gene>
<dbReference type="GO" id="GO:0004725">
    <property type="term" value="F:protein tyrosine phosphatase activity"/>
    <property type="evidence" value="ECO:0007669"/>
    <property type="project" value="InterPro"/>
</dbReference>
<dbReference type="InterPro" id="IPR023485">
    <property type="entry name" value="Ptyr_pPase"/>
</dbReference>
<dbReference type="RefSeq" id="WP_166178460.1">
    <property type="nucleotide sequence ID" value="NZ_CP045119.1"/>
</dbReference>
<dbReference type="InterPro" id="IPR017867">
    <property type="entry name" value="Tyr_phospatase_low_mol_wt"/>
</dbReference>
<dbReference type="InterPro" id="IPR036196">
    <property type="entry name" value="Ptyr_pPase_sf"/>
</dbReference>
<reference evidence="6 7" key="1">
    <citation type="submission" date="2019-10" db="EMBL/GenBank/DDBJ databases">
        <title>Rubrobacter sp nov SCSIO 52090 isolated from a deep-sea sediment in the South China Sea.</title>
        <authorList>
            <person name="Chen R.W."/>
        </authorList>
    </citation>
    <scope>NUCLEOTIDE SEQUENCE [LARGE SCALE GENOMIC DNA]</scope>
    <source>
        <strain evidence="6 7">SCSIO 52909</strain>
    </source>
</reference>
<dbReference type="SUPFAM" id="SSF52788">
    <property type="entry name" value="Phosphotyrosine protein phosphatases I"/>
    <property type="match status" value="1"/>
</dbReference>
<dbReference type="AlphaFoldDB" id="A0A6G8QD89"/>
<evidence type="ECO:0000313" key="6">
    <source>
        <dbReference type="EMBL" id="QIN84361.1"/>
    </source>
</evidence>